<keyword evidence="4" id="KW-1185">Reference proteome</keyword>
<name>K9UBS1_CHAP6</name>
<dbReference type="PANTHER" id="PTHR42714:SF6">
    <property type="entry name" value="TRANSLATION INITIATION FACTOR IF-2"/>
    <property type="match status" value="1"/>
</dbReference>
<reference evidence="3 4" key="1">
    <citation type="submission" date="2012-05" db="EMBL/GenBank/DDBJ databases">
        <title>Finished chromosome of genome of Chamaesiphon sp. PCC 6605.</title>
        <authorList>
            <consortium name="US DOE Joint Genome Institute"/>
            <person name="Gugger M."/>
            <person name="Coursin T."/>
            <person name="Rippka R."/>
            <person name="Tandeau De Marsac N."/>
            <person name="Huntemann M."/>
            <person name="Wei C.-L."/>
            <person name="Han J."/>
            <person name="Detter J.C."/>
            <person name="Han C."/>
            <person name="Tapia R."/>
            <person name="Chen A."/>
            <person name="Kyrpides N."/>
            <person name="Mavromatis K."/>
            <person name="Markowitz V."/>
            <person name="Szeto E."/>
            <person name="Ivanova N."/>
            <person name="Pagani I."/>
            <person name="Pati A."/>
            <person name="Goodwin L."/>
            <person name="Nordberg H.P."/>
            <person name="Cantor M.N."/>
            <person name="Hua S.X."/>
            <person name="Woyke T."/>
            <person name="Kerfeld C.A."/>
        </authorList>
    </citation>
    <scope>NUCLEOTIDE SEQUENCE [LARGE SCALE GENOMIC DNA]</scope>
    <source>
        <strain evidence="4">ATCC 27169 / PCC 6605</strain>
    </source>
</reference>
<sequence>MNNLEQNIDDFSQNISSLNILVIGKTGVGKSSLINVIFGEEVAQTGSGLPVTQYFEKYTLDTNNIEEGIPINLFDSSGLELNKENIFVKGVFDFVSEQLEKGVNEQIHLAWYVINASSARVEAFECEIINKLYEQRIPVIVVLSQCDRARRNEIDNITKAIKSFDLKKVYHIIEVAAFPLEGLNQKQFGLTELVTKTSELLPKLLSDAFISRQVVDVKAKKILAYSYISASAVSCFASGFVPIPFTTTAAALTAETVLWNRIAALYGFDKLKGLGALWQKITFSPQALAALVITTIADFFVLDFIFTPAIAGGTAATFILIVGLTLTSTFEELAIEEIDGLNKEEIEKLLQEIFKKNFDKYKNIRIRTKSDITKYLN</sequence>
<dbReference type="GO" id="GO:0002098">
    <property type="term" value="P:tRNA wobble uridine modification"/>
    <property type="evidence" value="ECO:0007669"/>
    <property type="project" value="TreeGrafter"/>
</dbReference>
<dbReference type="EMBL" id="CP003600">
    <property type="protein sequence ID" value="AFY92562.1"/>
    <property type="molecule type" value="Genomic_DNA"/>
</dbReference>
<evidence type="ECO:0000313" key="3">
    <source>
        <dbReference type="EMBL" id="AFY92562.1"/>
    </source>
</evidence>
<dbReference type="PANTHER" id="PTHR42714">
    <property type="entry name" value="TRNA MODIFICATION GTPASE GTPBP3"/>
    <property type="match status" value="1"/>
</dbReference>
<dbReference type="SUPFAM" id="SSF52540">
    <property type="entry name" value="P-loop containing nucleoside triphosphate hydrolases"/>
    <property type="match status" value="1"/>
</dbReference>
<feature type="transmembrane region" description="Helical" evidence="1">
    <location>
        <begin position="222"/>
        <end position="243"/>
    </location>
</feature>
<dbReference type="InterPro" id="IPR006073">
    <property type="entry name" value="GTP-bd"/>
</dbReference>
<evidence type="ECO:0000256" key="1">
    <source>
        <dbReference type="SAM" id="Phobius"/>
    </source>
</evidence>
<feature type="domain" description="G" evidence="2">
    <location>
        <begin position="20"/>
        <end position="144"/>
    </location>
</feature>
<evidence type="ECO:0000259" key="2">
    <source>
        <dbReference type="Pfam" id="PF01926"/>
    </source>
</evidence>
<accession>K9UBS1</accession>
<dbReference type="Proteomes" id="UP000010366">
    <property type="component" value="Chromosome"/>
</dbReference>
<dbReference type="eggNOG" id="COG3597">
    <property type="taxonomic scope" value="Bacteria"/>
</dbReference>
<dbReference type="CDD" id="cd00882">
    <property type="entry name" value="Ras_like_GTPase"/>
    <property type="match status" value="1"/>
</dbReference>
<dbReference type="eggNOG" id="COG3596">
    <property type="taxonomic scope" value="Bacteria"/>
</dbReference>
<dbReference type="OrthoDB" id="9255830at2"/>
<dbReference type="GO" id="GO:0005737">
    <property type="term" value="C:cytoplasm"/>
    <property type="evidence" value="ECO:0007669"/>
    <property type="project" value="TreeGrafter"/>
</dbReference>
<dbReference type="InterPro" id="IPR027417">
    <property type="entry name" value="P-loop_NTPase"/>
</dbReference>
<dbReference type="Pfam" id="PF01926">
    <property type="entry name" value="MMR_HSR1"/>
    <property type="match status" value="1"/>
</dbReference>
<evidence type="ECO:0000313" key="4">
    <source>
        <dbReference type="Proteomes" id="UP000010366"/>
    </source>
</evidence>
<dbReference type="STRING" id="1173020.Cha6605_1384"/>
<dbReference type="GO" id="GO:0005525">
    <property type="term" value="F:GTP binding"/>
    <property type="evidence" value="ECO:0007669"/>
    <property type="project" value="InterPro"/>
</dbReference>
<dbReference type="Gene3D" id="3.40.50.300">
    <property type="entry name" value="P-loop containing nucleotide triphosphate hydrolases"/>
    <property type="match status" value="1"/>
</dbReference>
<dbReference type="KEGG" id="cmp:Cha6605_1384"/>
<protein>
    <submittedName>
        <fullName evidence="3">Putative GTPase</fullName>
    </submittedName>
</protein>
<keyword evidence="1" id="KW-1133">Transmembrane helix</keyword>
<dbReference type="AlphaFoldDB" id="K9UBS1"/>
<dbReference type="RefSeq" id="WP_015158745.1">
    <property type="nucleotide sequence ID" value="NC_019697.1"/>
</dbReference>
<gene>
    <name evidence="3" type="ORF">Cha6605_1384</name>
</gene>
<keyword evidence="1" id="KW-0472">Membrane</keyword>
<dbReference type="GO" id="GO:0030488">
    <property type="term" value="P:tRNA methylation"/>
    <property type="evidence" value="ECO:0007669"/>
    <property type="project" value="TreeGrafter"/>
</dbReference>
<organism evidence="3 4">
    <name type="scientific">Chamaesiphon minutus (strain ATCC 27169 / PCC 6605)</name>
    <dbReference type="NCBI Taxonomy" id="1173020"/>
    <lineage>
        <taxon>Bacteria</taxon>
        <taxon>Bacillati</taxon>
        <taxon>Cyanobacteriota</taxon>
        <taxon>Cyanophyceae</taxon>
        <taxon>Gomontiellales</taxon>
        <taxon>Chamaesiphonaceae</taxon>
        <taxon>Chamaesiphon</taxon>
    </lineage>
</organism>
<proteinExistence type="predicted"/>
<dbReference type="HOGENOM" id="CLU_052008_1_0_3"/>
<keyword evidence="1" id="KW-0812">Transmembrane</keyword>